<dbReference type="InterPro" id="IPR037066">
    <property type="entry name" value="Plug_dom_sf"/>
</dbReference>
<keyword evidence="7 11" id="KW-0798">TonB box</keyword>
<dbReference type="AlphaFoldDB" id="A0A2T5J4E7"/>
<dbReference type="GO" id="GO:0009279">
    <property type="term" value="C:cell outer membrane"/>
    <property type="evidence" value="ECO:0007669"/>
    <property type="project" value="UniProtKB-SubCell"/>
</dbReference>
<keyword evidence="8 10" id="KW-0472">Membrane</keyword>
<gene>
    <name evidence="13" type="ORF">C8P68_1133</name>
</gene>
<dbReference type="InterPro" id="IPR036942">
    <property type="entry name" value="Beta-barrel_TonB_sf"/>
</dbReference>
<evidence type="ECO:0000256" key="2">
    <source>
        <dbReference type="ARBA" id="ARBA00022448"/>
    </source>
</evidence>
<dbReference type="InterPro" id="IPR023997">
    <property type="entry name" value="TonB-dep_OMP_SusC/RagA_CS"/>
</dbReference>
<dbReference type="InterPro" id="IPR011662">
    <property type="entry name" value="Secretin/TonB_short_N"/>
</dbReference>
<dbReference type="NCBIfam" id="TIGR04056">
    <property type="entry name" value="OMP_RagA_SusC"/>
    <property type="match status" value="1"/>
</dbReference>
<organism evidence="13 14">
    <name type="scientific">Mucilaginibacter yixingensis</name>
    <dbReference type="NCBI Taxonomy" id="1295612"/>
    <lineage>
        <taxon>Bacteria</taxon>
        <taxon>Pseudomonadati</taxon>
        <taxon>Bacteroidota</taxon>
        <taxon>Sphingobacteriia</taxon>
        <taxon>Sphingobacteriales</taxon>
        <taxon>Sphingobacteriaceae</taxon>
        <taxon>Mucilaginibacter</taxon>
    </lineage>
</organism>
<dbReference type="InterPro" id="IPR012910">
    <property type="entry name" value="Plug_dom"/>
</dbReference>
<dbReference type="RefSeq" id="WP_245917123.1">
    <property type="nucleotide sequence ID" value="NZ_CP160205.1"/>
</dbReference>
<dbReference type="Gene3D" id="2.40.170.20">
    <property type="entry name" value="TonB-dependent receptor, beta-barrel domain"/>
    <property type="match status" value="1"/>
</dbReference>
<protein>
    <submittedName>
        <fullName evidence="13">TonB-linked SusC/RagA family outer membrane protein</fullName>
    </submittedName>
</protein>
<dbReference type="NCBIfam" id="TIGR04057">
    <property type="entry name" value="SusC_RagA_signa"/>
    <property type="match status" value="1"/>
</dbReference>
<dbReference type="Pfam" id="PF07715">
    <property type="entry name" value="Plug"/>
    <property type="match status" value="1"/>
</dbReference>
<evidence type="ECO:0000256" key="3">
    <source>
        <dbReference type="ARBA" id="ARBA00022452"/>
    </source>
</evidence>
<dbReference type="Proteomes" id="UP000244168">
    <property type="component" value="Unassembled WGS sequence"/>
</dbReference>
<evidence type="ECO:0000313" key="13">
    <source>
        <dbReference type="EMBL" id="PTQ92268.1"/>
    </source>
</evidence>
<evidence type="ECO:0000256" key="6">
    <source>
        <dbReference type="ARBA" id="ARBA00023004"/>
    </source>
</evidence>
<keyword evidence="14" id="KW-1185">Reference proteome</keyword>
<feature type="domain" description="Secretin/TonB short N-terminal" evidence="12">
    <location>
        <begin position="65"/>
        <end position="116"/>
    </location>
</feature>
<evidence type="ECO:0000256" key="1">
    <source>
        <dbReference type="ARBA" id="ARBA00004571"/>
    </source>
</evidence>
<keyword evidence="4" id="KW-0410">Iron transport</keyword>
<dbReference type="Gene3D" id="2.170.130.10">
    <property type="entry name" value="TonB-dependent receptor, plug domain"/>
    <property type="match status" value="1"/>
</dbReference>
<name>A0A2T5J4E7_9SPHI</name>
<dbReference type="Pfam" id="PF07660">
    <property type="entry name" value="STN"/>
    <property type="match status" value="1"/>
</dbReference>
<keyword evidence="9 10" id="KW-0998">Cell outer membrane</keyword>
<evidence type="ECO:0000256" key="7">
    <source>
        <dbReference type="ARBA" id="ARBA00023077"/>
    </source>
</evidence>
<dbReference type="InterPro" id="IPR000531">
    <property type="entry name" value="Beta-barrel_TonB"/>
</dbReference>
<comment type="similarity">
    <text evidence="10 11">Belongs to the TonB-dependent receptor family.</text>
</comment>
<comment type="subcellular location">
    <subcellularLocation>
        <location evidence="1 10">Cell outer membrane</location>
        <topology evidence="1 10">Multi-pass membrane protein</topology>
    </subcellularLocation>
</comment>
<comment type="caution">
    <text evidence="13">The sequence shown here is derived from an EMBL/GenBank/DDBJ whole genome shotgun (WGS) entry which is preliminary data.</text>
</comment>
<evidence type="ECO:0000256" key="5">
    <source>
        <dbReference type="ARBA" id="ARBA00022692"/>
    </source>
</evidence>
<keyword evidence="6" id="KW-0408">Iron</keyword>
<evidence type="ECO:0000313" key="14">
    <source>
        <dbReference type="Proteomes" id="UP000244168"/>
    </source>
</evidence>
<dbReference type="GO" id="GO:0006826">
    <property type="term" value="P:iron ion transport"/>
    <property type="evidence" value="ECO:0007669"/>
    <property type="project" value="UniProtKB-KW"/>
</dbReference>
<keyword evidence="3 10" id="KW-1134">Transmembrane beta strand</keyword>
<keyword evidence="2 10" id="KW-0813">Transport</keyword>
<dbReference type="SUPFAM" id="SSF56935">
    <property type="entry name" value="Porins"/>
    <property type="match status" value="1"/>
</dbReference>
<dbReference type="PROSITE" id="PS52016">
    <property type="entry name" value="TONB_DEPENDENT_REC_3"/>
    <property type="match status" value="1"/>
</dbReference>
<keyword evidence="4" id="KW-0406">Ion transport</keyword>
<dbReference type="Gene3D" id="2.60.40.1120">
    <property type="entry name" value="Carboxypeptidase-like, regulatory domain"/>
    <property type="match status" value="1"/>
</dbReference>
<dbReference type="SUPFAM" id="SSF49464">
    <property type="entry name" value="Carboxypeptidase regulatory domain-like"/>
    <property type="match status" value="1"/>
</dbReference>
<reference evidence="13 14" key="1">
    <citation type="submission" date="2018-04" db="EMBL/GenBank/DDBJ databases">
        <title>Genomic Encyclopedia of Archaeal and Bacterial Type Strains, Phase II (KMG-II): from individual species to whole genera.</title>
        <authorList>
            <person name="Goeker M."/>
        </authorList>
    </citation>
    <scope>NUCLEOTIDE SEQUENCE [LARGE SCALE GENOMIC DNA]</scope>
    <source>
        <strain evidence="13 14">DSM 26809</strain>
    </source>
</reference>
<evidence type="ECO:0000256" key="4">
    <source>
        <dbReference type="ARBA" id="ARBA00022496"/>
    </source>
</evidence>
<evidence type="ECO:0000256" key="11">
    <source>
        <dbReference type="RuleBase" id="RU003357"/>
    </source>
</evidence>
<proteinExistence type="inferred from homology"/>
<dbReference type="InterPro" id="IPR039426">
    <property type="entry name" value="TonB-dep_rcpt-like"/>
</dbReference>
<keyword evidence="5 10" id="KW-0812">Transmembrane</keyword>
<sequence>MKYKPLLVKIMRITFLQLAIVLSIVGSSLAKNGKAQAVLKTKISINETGTELGVVLSKLEKNYDINFVYSPQLVDVKQKINVFTQMRPLSEILDQILTPLKLTYEASGDVIVIRNLNITASQTGQINTAPQIMVTGKVVDEKKGEPLPGVTIKIKGTTTAVSTNSNGVFSISVPNAESVLVFSFIGYDNEERVVGNTTIINVVMKENQHNLSEVLVVGYGTQKKSDITGSVVRADLDSFRQSPDVNVLQLLQGAVPGLNIGQVTSAGQTPSIQVRGQSTISGSTGVLIVLDGIVYAGDLSRLNPNDIASIDILKDASSKAIYGASAANGVMLITSKKGKKGDKPVINFSTSYASQNPAQVLHPLDRNEFIQKVKDILWQQAYLAPDYLTPNPAFNVRSKLDATQVAGYDDGTDFDWYGAATQPGFIFDNQLSVSNATDKTNFYVSGGYTKQTGFVINDQFIRKSVRVNLETKVFNWLSIGTQTFATLNDYSGTSPDLRSIQLYSPLNTPFSSSGSINLTPNGSINNPFLGTYGNDFDHRNTISGNFYGILNIPGVDGLSYRVNFGNNYYWNQRYTANQYSANFTGAVGKSNDDTYDYSIDNILNYNRTFNQVHKIDLTLVYGARQLEFQSTNATGTGYNNIALGYNSIQQGLILKNTSNAYSDEYNYQTGRLNYGYKSKYLLTATIRRDGYSGFAANKKFGLFPSVAAAWVASNESFFKLTWVDDLKLRAGYGSNGNLTNRYASLATVSQGAAYVFGDNGATLFGQQVTSLSNSDLSWETTTGINVGVDFSFLKGRISGTVDWYNTNTNDLLFNVKIPTITGFGSINTNVGKLNNTGTEITLNTVNVRLKDFQWKSTINFASNKNKVVALTGSGDLVTSNLFIGQPLGAIYNYQTNGMWQIGETPIAGFYVGGNKVVDQNGDGKITSDDRVILGHTEPAYRFSVGNTFSYKQLSLFAFINSVQGGNNGYLGYNNPWSDLGIQQGDNAIRNNWFSGTDYWSPRNPGATYRVTGSVPATDPGLYQNRSFIRLQEVSLSYDFSTKLTTKLGLKNLRLYISGKNLATWTKWTGWDPESIQGLAYGAAPVIKAYAIGLNVTL</sequence>
<dbReference type="InterPro" id="IPR008969">
    <property type="entry name" value="CarboxyPept-like_regulatory"/>
</dbReference>
<accession>A0A2T5J4E7</accession>
<evidence type="ECO:0000256" key="8">
    <source>
        <dbReference type="ARBA" id="ARBA00023136"/>
    </source>
</evidence>
<evidence type="ECO:0000259" key="12">
    <source>
        <dbReference type="SMART" id="SM00965"/>
    </source>
</evidence>
<dbReference type="Pfam" id="PF00593">
    <property type="entry name" value="TonB_dep_Rec_b-barrel"/>
    <property type="match status" value="1"/>
</dbReference>
<dbReference type="InterPro" id="IPR023996">
    <property type="entry name" value="TonB-dep_OMP_SusC/RagA"/>
</dbReference>
<dbReference type="EMBL" id="QAOQ01000013">
    <property type="protein sequence ID" value="PTQ92268.1"/>
    <property type="molecule type" value="Genomic_DNA"/>
</dbReference>
<dbReference type="SMART" id="SM00965">
    <property type="entry name" value="STN"/>
    <property type="match status" value="1"/>
</dbReference>
<dbReference type="Pfam" id="PF13715">
    <property type="entry name" value="CarbopepD_reg_2"/>
    <property type="match status" value="1"/>
</dbReference>
<evidence type="ECO:0000256" key="9">
    <source>
        <dbReference type="ARBA" id="ARBA00023237"/>
    </source>
</evidence>
<evidence type="ECO:0000256" key="10">
    <source>
        <dbReference type="PROSITE-ProRule" id="PRU01360"/>
    </source>
</evidence>